<dbReference type="GO" id="GO:0016020">
    <property type="term" value="C:membrane"/>
    <property type="evidence" value="ECO:0007669"/>
    <property type="project" value="UniProtKB-SubCell"/>
</dbReference>
<evidence type="ECO:0000313" key="12">
    <source>
        <dbReference type="Proteomes" id="UP000238730"/>
    </source>
</evidence>
<evidence type="ECO:0000256" key="3">
    <source>
        <dbReference type="ARBA" id="ARBA00022448"/>
    </source>
</evidence>
<evidence type="ECO:0000256" key="4">
    <source>
        <dbReference type="ARBA" id="ARBA00022692"/>
    </source>
</evidence>
<evidence type="ECO:0000259" key="10">
    <source>
        <dbReference type="PROSITE" id="PS51371"/>
    </source>
</evidence>
<dbReference type="PROSITE" id="PS51371">
    <property type="entry name" value="CBS"/>
    <property type="match status" value="1"/>
</dbReference>
<dbReference type="InterPro" id="IPR046342">
    <property type="entry name" value="CBS_dom_sf"/>
</dbReference>
<protein>
    <submittedName>
        <fullName evidence="11">Magnesium transporter</fullName>
    </submittedName>
</protein>
<dbReference type="InterPro" id="IPR000644">
    <property type="entry name" value="CBS_dom"/>
</dbReference>
<keyword evidence="8" id="KW-0129">CBS domain</keyword>
<dbReference type="Gene3D" id="1.10.357.20">
    <property type="entry name" value="SLC41 divalent cation transporters, integral membrane domain"/>
    <property type="match status" value="1"/>
</dbReference>
<dbReference type="InterPro" id="IPR006667">
    <property type="entry name" value="SLC41_membr_dom"/>
</dbReference>
<reference evidence="11 12" key="1">
    <citation type="submission" date="2016-12" db="EMBL/GenBank/DDBJ databases">
        <title>Diversity of luminous bacteria.</title>
        <authorList>
            <person name="Yoshizawa S."/>
            <person name="Kogure K."/>
        </authorList>
    </citation>
    <scope>NUCLEOTIDE SEQUENCE [LARGE SCALE GENOMIC DNA]</scope>
    <source>
        <strain evidence="11 12">LC1-200</strain>
    </source>
</reference>
<evidence type="ECO:0000256" key="6">
    <source>
        <dbReference type="ARBA" id="ARBA00022989"/>
    </source>
</evidence>
<evidence type="ECO:0000256" key="8">
    <source>
        <dbReference type="PROSITE-ProRule" id="PRU00703"/>
    </source>
</evidence>
<comment type="subcellular location">
    <subcellularLocation>
        <location evidence="1">Membrane</location>
        <topology evidence="1">Multi-pass membrane protein</topology>
    </subcellularLocation>
</comment>
<organism evidence="11 12">
    <name type="scientific">Photobacterium angustum</name>
    <dbReference type="NCBI Taxonomy" id="661"/>
    <lineage>
        <taxon>Bacteria</taxon>
        <taxon>Pseudomonadati</taxon>
        <taxon>Pseudomonadota</taxon>
        <taxon>Gammaproteobacteria</taxon>
        <taxon>Vibrionales</taxon>
        <taxon>Vibrionaceae</taxon>
        <taxon>Photobacterium</taxon>
    </lineage>
</organism>
<dbReference type="PANTHER" id="PTHR41394:SF5">
    <property type="entry name" value="SLC41A_MGTE INTEGRAL MEMBRANE DOMAIN-CONTAINING PROTEIN"/>
    <property type="match status" value="1"/>
</dbReference>
<evidence type="ECO:0000313" key="11">
    <source>
        <dbReference type="EMBL" id="PQJ61770.1"/>
    </source>
</evidence>
<keyword evidence="7 9" id="KW-0472">Membrane</keyword>
<evidence type="ECO:0000256" key="7">
    <source>
        <dbReference type="ARBA" id="ARBA00023136"/>
    </source>
</evidence>
<evidence type="ECO:0000256" key="9">
    <source>
        <dbReference type="SAM" id="Phobius"/>
    </source>
</evidence>
<sequence length="414" mass="45282">MTNTINNFAYQQSINIANSTTPVDISLFLRWVEEKNIANLNALFSAEYIQQTLCFIKQISAKSLNMLISLNGFEYKQDIEWFVKAKHPVIHATNSAAMIVFPQQLTVEKTRQALRRQSVEFGCIAITDNHGRFVGLVKLDELITAHPHSTLLDIVQSAICCHFSASQEHAVALLKKSRFDVLPILNGMGVPVGLLSAKSAIDIITDEQTEDLERLMGIQQDSHSSDYMSLSVMEHVSKRIVWVVGLAVLGLLSGMVIHSYEDTIEAITVLALYMPMIADSGGNSGTQSASVMVRSLALGNIKLRDWLYVLWKETRIAIVIGGVLAVLTLGKVLFLSQGIELPAGITLTMLGSAIGLALFFQILSSTVIGAMLPLISKRFDLDPAVVASPAITTIVDISGLLIYFFCTTRLLGLS</sequence>
<keyword evidence="6 9" id="KW-1133">Transmembrane helix</keyword>
<keyword evidence="5" id="KW-0460">Magnesium</keyword>
<feature type="transmembrane region" description="Helical" evidence="9">
    <location>
        <begin position="240"/>
        <end position="260"/>
    </location>
</feature>
<evidence type="ECO:0000256" key="2">
    <source>
        <dbReference type="ARBA" id="ARBA00009749"/>
    </source>
</evidence>
<dbReference type="EMBL" id="MSCJ01000003">
    <property type="protein sequence ID" value="PQJ61770.1"/>
    <property type="molecule type" value="Genomic_DNA"/>
</dbReference>
<dbReference type="RefSeq" id="WP_105061640.1">
    <property type="nucleotide sequence ID" value="NZ_MSCJ01000003.1"/>
</dbReference>
<dbReference type="SUPFAM" id="SSF54631">
    <property type="entry name" value="CBS-domain pair"/>
    <property type="match status" value="1"/>
</dbReference>
<keyword evidence="3" id="KW-0813">Transport</keyword>
<dbReference type="InterPro" id="IPR036739">
    <property type="entry name" value="SLC41_membr_dom_sf"/>
</dbReference>
<dbReference type="Proteomes" id="UP000238730">
    <property type="component" value="Unassembled WGS sequence"/>
</dbReference>
<name>A0A2S7VJE2_PHOAN</name>
<dbReference type="PANTHER" id="PTHR41394">
    <property type="entry name" value="MAGNESIUM TRANSPORTER MGTE"/>
    <property type="match status" value="1"/>
</dbReference>
<keyword evidence="4 9" id="KW-0812">Transmembrane</keyword>
<evidence type="ECO:0000256" key="5">
    <source>
        <dbReference type="ARBA" id="ARBA00022842"/>
    </source>
</evidence>
<dbReference type="AlphaFoldDB" id="A0A2S7VJE2"/>
<comment type="caution">
    <text evidence="11">The sequence shown here is derived from an EMBL/GenBank/DDBJ whole genome shotgun (WGS) entry which is preliminary data.</text>
</comment>
<dbReference type="GO" id="GO:0008324">
    <property type="term" value="F:monoatomic cation transmembrane transporter activity"/>
    <property type="evidence" value="ECO:0007669"/>
    <property type="project" value="InterPro"/>
</dbReference>
<evidence type="ECO:0000256" key="1">
    <source>
        <dbReference type="ARBA" id="ARBA00004141"/>
    </source>
</evidence>
<proteinExistence type="inferred from homology"/>
<comment type="similarity">
    <text evidence="2">Belongs to the SLC41A transporter family.</text>
</comment>
<feature type="transmembrane region" description="Helical" evidence="9">
    <location>
        <begin position="347"/>
        <end position="372"/>
    </location>
</feature>
<accession>A0A2S7VJE2</accession>
<dbReference type="SUPFAM" id="SSF161093">
    <property type="entry name" value="MgtE membrane domain-like"/>
    <property type="match status" value="1"/>
</dbReference>
<gene>
    <name evidence="11" type="ORF">BTO08_15895</name>
</gene>
<dbReference type="Gene3D" id="3.10.580.10">
    <property type="entry name" value="CBS-domain"/>
    <property type="match status" value="1"/>
</dbReference>
<dbReference type="Pfam" id="PF01769">
    <property type="entry name" value="MgtE"/>
    <property type="match status" value="1"/>
</dbReference>
<feature type="domain" description="CBS" evidence="10">
    <location>
        <begin position="154"/>
        <end position="210"/>
    </location>
</feature>
<feature type="transmembrane region" description="Helical" evidence="9">
    <location>
        <begin position="384"/>
        <end position="406"/>
    </location>
</feature>
<dbReference type="OrthoDB" id="9790355at2"/>
<feature type="transmembrane region" description="Helical" evidence="9">
    <location>
        <begin position="316"/>
        <end position="335"/>
    </location>
</feature>